<evidence type="ECO:0000313" key="2">
    <source>
        <dbReference type="EMBL" id="KAB8301575.1"/>
    </source>
</evidence>
<name>A0A5N6KDV8_MONLA</name>
<dbReference type="AlphaFoldDB" id="A0A5N6KDV8"/>
<dbReference type="Proteomes" id="UP000326757">
    <property type="component" value="Unassembled WGS sequence"/>
</dbReference>
<reference evidence="2 3" key="1">
    <citation type="submission" date="2019-06" db="EMBL/GenBank/DDBJ databases">
        <title>Genome Sequence of the Brown Rot Fungal Pathogen Monilinia laxa.</title>
        <authorList>
            <person name="De Miccolis Angelini R.M."/>
            <person name="Landi L."/>
            <person name="Abate D."/>
            <person name="Pollastro S."/>
            <person name="Romanazzi G."/>
            <person name="Faretra F."/>
        </authorList>
    </citation>
    <scope>NUCLEOTIDE SEQUENCE [LARGE SCALE GENOMIC DNA]</scope>
    <source>
        <strain evidence="2 3">Mlax316</strain>
    </source>
</reference>
<proteinExistence type="predicted"/>
<comment type="caution">
    <text evidence="2">The sequence shown here is derived from an EMBL/GenBank/DDBJ whole genome shotgun (WGS) entry which is preliminary data.</text>
</comment>
<protein>
    <submittedName>
        <fullName evidence="2">Uncharacterized protein</fullName>
    </submittedName>
</protein>
<feature type="region of interest" description="Disordered" evidence="1">
    <location>
        <begin position="1"/>
        <end position="31"/>
    </location>
</feature>
<evidence type="ECO:0000256" key="1">
    <source>
        <dbReference type="SAM" id="MobiDB-lite"/>
    </source>
</evidence>
<feature type="compositionally biased region" description="Polar residues" evidence="1">
    <location>
        <begin position="15"/>
        <end position="31"/>
    </location>
</feature>
<keyword evidence="3" id="KW-1185">Reference proteome</keyword>
<organism evidence="2 3">
    <name type="scientific">Monilinia laxa</name>
    <name type="common">Brown rot fungus</name>
    <name type="synonym">Sclerotinia laxa</name>
    <dbReference type="NCBI Taxonomy" id="61186"/>
    <lineage>
        <taxon>Eukaryota</taxon>
        <taxon>Fungi</taxon>
        <taxon>Dikarya</taxon>
        <taxon>Ascomycota</taxon>
        <taxon>Pezizomycotina</taxon>
        <taxon>Leotiomycetes</taxon>
        <taxon>Helotiales</taxon>
        <taxon>Sclerotiniaceae</taxon>
        <taxon>Monilinia</taxon>
    </lineage>
</organism>
<dbReference type="EMBL" id="VIGI01000004">
    <property type="protein sequence ID" value="KAB8301575.1"/>
    <property type="molecule type" value="Genomic_DNA"/>
</dbReference>
<accession>A0A5N6KDV8</accession>
<sequence>MQTNPQIPKYKHPKQNNLGTSNHNLGNLTNEAKNMHGKTMDFACIPTRNSQLLTPSTKVNTKQPIIMKYA</sequence>
<gene>
    <name evidence="2" type="ORF">EYC80_003419</name>
</gene>
<evidence type="ECO:0000313" key="3">
    <source>
        <dbReference type="Proteomes" id="UP000326757"/>
    </source>
</evidence>